<keyword evidence="3" id="KW-1185">Reference proteome</keyword>
<dbReference type="RefSeq" id="WP_124908829.1">
    <property type="nucleotide sequence ID" value="NZ_RQJP01000004.1"/>
</dbReference>
<feature type="domain" description="ABM" evidence="1">
    <location>
        <begin position="2"/>
        <end position="92"/>
    </location>
</feature>
<dbReference type="EMBL" id="RQJP01000004">
    <property type="protein sequence ID" value="RRB12879.1"/>
    <property type="molecule type" value="Genomic_DNA"/>
</dbReference>
<name>A0A3P1CHX8_9BACT</name>
<comment type="caution">
    <text evidence="2">The sequence shown here is derived from an EMBL/GenBank/DDBJ whole genome shotgun (WGS) entry which is preliminary data.</text>
</comment>
<dbReference type="OrthoDB" id="1120859at2"/>
<dbReference type="Proteomes" id="UP000274271">
    <property type="component" value="Unassembled WGS sequence"/>
</dbReference>
<gene>
    <name evidence="2" type="ORF">EHT87_22180</name>
</gene>
<protein>
    <submittedName>
        <fullName evidence="2">Antibiotic biosynthesis monooxygenase</fullName>
    </submittedName>
</protein>
<dbReference type="AlphaFoldDB" id="A0A3P1CHX8"/>
<keyword evidence="2" id="KW-0503">Monooxygenase</keyword>
<dbReference type="Pfam" id="PF03992">
    <property type="entry name" value="ABM"/>
    <property type="match status" value="1"/>
</dbReference>
<dbReference type="Gene3D" id="3.30.70.100">
    <property type="match status" value="1"/>
</dbReference>
<dbReference type="PROSITE" id="PS51725">
    <property type="entry name" value="ABM"/>
    <property type="match status" value="1"/>
</dbReference>
<dbReference type="InterPro" id="IPR007138">
    <property type="entry name" value="ABM_dom"/>
</dbReference>
<accession>A0A3P1CHX8</accession>
<proteinExistence type="predicted"/>
<sequence length="99" mass="11509">MLVRVVRMTFQESKTADFLAIFEASKQKIRTFTGCRHLELLRDLDQPAVYVTYSHWESAEALEQYRQSDLFKTTWASTKPLFAERATAFSVEKIDEVKG</sequence>
<evidence type="ECO:0000259" key="1">
    <source>
        <dbReference type="PROSITE" id="PS51725"/>
    </source>
</evidence>
<organism evidence="2 3">
    <name type="scientific">Larkinella knui</name>
    <dbReference type="NCBI Taxonomy" id="2025310"/>
    <lineage>
        <taxon>Bacteria</taxon>
        <taxon>Pseudomonadati</taxon>
        <taxon>Bacteroidota</taxon>
        <taxon>Cytophagia</taxon>
        <taxon>Cytophagales</taxon>
        <taxon>Spirosomataceae</taxon>
        <taxon>Larkinella</taxon>
    </lineage>
</organism>
<dbReference type="SUPFAM" id="SSF54909">
    <property type="entry name" value="Dimeric alpha+beta barrel"/>
    <property type="match status" value="1"/>
</dbReference>
<dbReference type="InterPro" id="IPR011008">
    <property type="entry name" value="Dimeric_a/b-barrel"/>
</dbReference>
<evidence type="ECO:0000313" key="2">
    <source>
        <dbReference type="EMBL" id="RRB12879.1"/>
    </source>
</evidence>
<reference evidence="2 3" key="1">
    <citation type="submission" date="2018-11" db="EMBL/GenBank/DDBJ databases">
        <authorList>
            <person name="Zhou Z."/>
            <person name="Wang G."/>
        </authorList>
    </citation>
    <scope>NUCLEOTIDE SEQUENCE [LARGE SCALE GENOMIC DNA]</scope>
    <source>
        <strain evidence="2 3">KCTC42998</strain>
    </source>
</reference>
<dbReference type="GO" id="GO:0004497">
    <property type="term" value="F:monooxygenase activity"/>
    <property type="evidence" value="ECO:0007669"/>
    <property type="project" value="UniProtKB-KW"/>
</dbReference>
<keyword evidence="2" id="KW-0560">Oxidoreductase</keyword>
<evidence type="ECO:0000313" key="3">
    <source>
        <dbReference type="Proteomes" id="UP000274271"/>
    </source>
</evidence>